<evidence type="ECO:0000256" key="4">
    <source>
        <dbReference type="ARBA" id="ARBA00022832"/>
    </source>
</evidence>
<comment type="function">
    <text evidence="8">Transfers the 4'-phosphopantetheine moiety from coenzyme A to a Ser of acyl-carrier-protein.</text>
</comment>
<keyword evidence="5 8" id="KW-0460">Magnesium</keyword>
<comment type="subcellular location">
    <subcellularLocation>
        <location evidence="8">Cytoplasm</location>
    </subcellularLocation>
</comment>
<keyword evidence="3 8" id="KW-0479">Metal-binding</keyword>
<dbReference type="HAMAP" id="MF_00101">
    <property type="entry name" value="AcpS"/>
    <property type="match status" value="1"/>
</dbReference>
<keyword evidence="6 8" id="KW-0443">Lipid metabolism</keyword>
<name>A0A840V5V0_9BACT</name>
<proteinExistence type="inferred from homology"/>
<evidence type="ECO:0000313" key="10">
    <source>
        <dbReference type="EMBL" id="MBB5353627.1"/>
    </source>
</evidence>
<feature type="domain" description="4'-phosphopantetheinyl transferase" evidence="9">
    <location>
        <begin position="5"/>
        <end position="118"/>
    </location>
</feature>
<dbReference type="Pfam" id="PF01648">
    <property type="entry name" value="ACPS"/>
    <property type="match status" value="1"/>
</dbReference>
<evidence type="ECO:0000256" key="5">
    <source>
        <dbReference type="ARBA" id="ARBA00022842"/>
    </source>
</evidence>
<dbReference type="InterPro" id="IPR008278">
    <property type="entry name" value="4-PPantetheinyl_Trfase_dom"/>
</dbReference>
<evidence type="ECO:0000259" key="9">
    <source>
        <dbReference type="Pfam" id="PF01648"/>
    </source>
</evidence>
<dbReference type="RefSeq" id="WP_184021774.1">
    <property type="nucleotide sequence ID" value="NZ_JACHFD010000031.1"/>
</dbReference>
<feature type="binding site" evidence="8">
    <location>
        <position position="9"/>
    </location>
    <ligand>
        <name>Mg(2+)</name>
        <dbReference type="ChEBI" id="CHEBI:18420"/>
    </ligand>
</feature>
<comment type="catalytic activity">
    <reaction evidence="8">
        <text>apo-[ACP] + CoA = holo-[ACP] + adenosine 3',5'-bisphosphate + H(+)</text>
        <dbReference type="Rhea" id="RHEA:12068"/>
        <dbReference type="Rhea" id="RHEA-COMP:9685"/>
        <dbReference type="Rhea" id="RHEA-COMP:9690"/>
        <dbReference type="ChEBI" id="CHEBI:15378"/>
        <dbReference type="ChEBI" id="CHEBI:29999"/>
        <dbReference type="ChEBI" id="CHEBI:57287"/>
        <dbReference type="ChEBI" id="CHEBI:58343"/>
        <dbReference type="ChEBI" id="CHEBI:64479"/>
        <dbReference type="EC" id="2.7.8.7"/>
    </reaction>
</comment>
<dbReference type="Proteomes" id="UP000557717">
    <property type="component" value="Unassembled WGS sequence"/>
</dbReference>
<keyword evidence="2 8" id="KW-0808">Transferase</keyword>
<dbReference type="InterPro" id="IPR004568">
    <property type="entry name" value="Ppantetheine-prot_Trfase_dom"/>
</dbReference>
<dbReference type="EC" id="2.7.8.7" evidence="8"/>
<evidence type="ECO:0000313" key="11">
    <source>
        <dbReference type="Proteomes" id="UP000557717"/>
    </source>
</evidence>
<dbReference type="GO" id="GO:0005737">
    <property type="term" value="C:cytoplasm"/>
    <property type="evidence" value="ECO:0007669"/>
    <property type="project" value="UniProtKB-SubCell"/>
</dbReference>
<dbReference type="GO" id="GO:0000287">
    <property type="term" value="F:magnesium ion binding"/>
    <property type="evidence" value="ECO:0007669"/>
    <property type="project" value="UniProtKB-UniRule"/>
</dbReference>
<organism evidence="10 11">
    <name type="scientific">Haloferula luteola</name>
    <dbReference type="NCBI Taxonomy" id="595692"/>
    <lineage>
        <taxon>Bacteria</taxon>
        <taxon>Pseudomonadati</taxon>
        <taxon>Verrucomicrobiota</taxon>
        <taxon>Verrucomicrobiia</taxon>
        <taxon>Verrucomicrobiales</taxon>
        <taxon>Verrucomicrobiaceae</taxon>
        <taxon>Haloferula</taxon>
    </lineage>
</organism>
<dbReference type="Gene3D" id="3.90.470.20">
    <property type="entry name" value="4'-phosphopantetheinyl transferase domain"/>
    <property type="match status" value="1"/>
</dbReference>
<keyword evidence="4 8" id="KW-0276">Fatty acid metabolism</keyword>
<dbReference type="SUPFAM" id="SSF56214">
    <property type="entry name" value="4'-phosphopantetheinyl transferase"/>
    <property type="match status" value="1"/>
</dbReference>
<dbReference type="AlphaFoldDB" id="A0A840V5V0"/>
<dbReference type="NCBIfam" id="TIGR00556">
    <property type="entry name" value="pantethn_trn"/>
    <property type="match status" value="1"/>
</dbReference>
<keyword evidence="11" id="KW-1185">Reference proteome</keyword>
<gene>
    <name evidence="8" type="primary">acpS</name>
    <name evidence="10" type="ORF">HNR46_003888</name>
</gene>
<keyword evidence="8" id="KW-0963">Cytoplasm</keyword>
<accession>A0A840V5V0</accession>
<dbReference type="InterPro" id="IPR002582">
    <property type="entry name" value="ACPS"/>
</dbReference>
<dbReference type="GO" id="GO:0006633">
    <property type="term" value="P:fatty acid biosynthetic process"/>
    <property type="evidence" value="ECO:0007669"/>
    <property type="project" value="UniProtKB-UniRule"/>
</dbReference>
<evidence type="ECO:0000256" key="7">
    <source>
        <dbReference type="ARBA" id="ARBA00023160"/>
    </source>
</evidence>
<protein>
    <recommendedName>
        <fullName evidence="8">Holo-[acyl-carrier-protein] synthase</fullName>
        <shortName evidence="8">Holo-ACP synthase</shortName>
        <ecNumber evidence="8">2.7.8.7</ecNumber>
    </recommendedName>
    <alternativeName>
        <fullName evidence="8">4'-phosphopantetheinyl transferase AcpS</fullName>
    </alternativeName>
</protein>
<comment type="cofactor">
    <cofactor evidence="8">
        <name>Mg(2+)</name>
        <dbReference type="ChEBI" id="CHEBI:18420"/>
    </cofactor>
</comment>
<dbReference type="GO" id="GO:0008897">
    <property type="term" value="F:holo-[acyl-carrier-protein] synthase activity"/>
    <property type="evidence" value="ECO:0007669"/>
    <property type="project" value="UniProtKB-UniRule"/>
</dbReference>
<evidence type="ECO:0000256" key="2">
    <source>
        <dbReference type="ARBA" id="ARBA00022679"/>
    </source>
</evidence>
<keyword evidence="7 8" id="KW-0275">Fatty acid biosynthesis</keyword>
<sequence>MEVFGIGIDIVEIGRIEETLERHGERFLEKILTEAERAYCLSHKRPAVHVAARFAAKEAISKAFGTGIGKDLGWLDVEVIRHETGAPLVRLYGAGAVFARSVGIAEVKISISHARDYAVAHAMAMIR</sequence>
<comment type="caution">
    <text evidence="10">The sequence shown here is derived from an EMBL/GenBank/DDBJ whole genome shotgun (WGS) entry which is preliminary data.</text>
</comment>
<reference evidence="10 11" key="1">
    <citation type="submission" date="2020-08" db="EMBL/GenBank/DDBJ databases">
        <title>Genomic Encyclopedia of Type Strains, Phase IV (KMG-IV): sequencing the most valuable type-strain genomes for metagenomic binning, comparative biology and taxonomic classification.</title>
        <authorList>
            <person name="Goeker M."/>
        </authorList>
    </citation>
    <scope>NUCLEOTIDE SEQUENCE [LARGE SCALE GENOMIC DNA]</scope>
    <source>
        <strain evidence="10 11">YC6886</strain>
    </source>
</reference>
<feature type="binding site" evidence="8">
    <location>
        <position position="58"/>
    </location>
    <ligand>
        <name>Mg(2+)</name>
        <dbReference type="ChEBI" id="CHEBI:18420"/>
    </ligand>
</feature>
<evidence type="ECO:0000256" key="1">
    <source>
        <dbReference type="ARBA" id="ARBA00022516"/>
    </source>
</evidence>
<evidence type="ECO:0000256" key="8">
    <source>
        <dbReference type="HAMAP-Rule" id="MF_00101"/>
    </source>
</evidence>
<evidence type="ECO:0000256" key="6">
    <source>
        <dbReference type="ARBA" id="ARBA00023098"/>
    </source>
</evidence>
<dbReference type="EMBL" id="JACHFD010000031">
    <property type="protein sequence ID" value="MBB5353627.1"/>
    <property type="molecule type" value="Genomic_DNA"/>
</dbReference>
<comment type="similarity">
    <text evidence="8">Belongs to the P-Pant transferase superfamily. AcpS family.</text>
</comment>
<keyword evidence="1 8" id="KW-0444">Lipid biosynthesis</keyword>
<evidence type="ECO:0000256" key="3">
    <source>
        <dbReference type="ARBA" id="ARBA00022723"/>
    </source>
</evidence>
<dbReference type="InterPro" id="IPR037143">
    <property type="entry name" value="4-PPantetheinyl_Trfase_dom_sf"/>
</dbReference>
<dbReference type="NCBIfam" id="TIGR00516">
    <property type="entry name" value="acpS"/>
    <property type="match status" value="1"/>
</dbReference>